<sequence length="137" mass="14340">KCSAGRLSCLCPPAPPLGRKSRHRLARPPHASLSIATSAAPLPFRPPPRSPPHRTAAPRSSAPDRRRLSSPGSNTKLATKGLELAARRCSRSPPSPQPRPGMGASACSCSGDDASILPLDHSIPCYLCAASDLHLDL</sequence>
<reference evidence="3" key="1">
    <citation type="journal article" date="2014" name="Science">
        <title>Ancient hybridizations among the ancestral genomes of bread wheat.</title>
        <authorList>
            <consortium name="International Wheat Genome Sequencing Consortium,"/>
            <person name="Marcussen T."/>
            <person name="Sandve S.R."/>
            <person name="Heier L."/>
            <person name="Spannagl M."/>
            <person name="Pfeifer M."/>
            <person name="Jakobsen K.S."/>
            <person name="Wulff B.B."/>
            <person name="Steuernagel B."/>
            <person name="Mayer K.F."/>
            <person name="Olsen O.A."/>
        </authorList>
    </citation>
    <scope>NUCLEOTIDE SEQUENCE [LARGE SCALE GENOMIC DNA]</scope>
    <source>
        <strain evidence="3">cv. AL8/78</strain>
    </source>
</reference>
<keyword evidence="3" id="KW-1185">Reference proteome</keyword>
<dbReference type="AlphaFoldDB" id="A0A453E8T8"/>
<dbReference type="Gramene" id="AET3Gv20260000.26">
    <property type="protein sequence ID" value="AET3Gv20260000.26"/>
    <property type="gene ID" value="AET3Gv20260000"/>
</dbReference>
<dbReference type="EnsemblPlants" id="AET3Gv20260000.24">
    <property type="protein sequence ID" value="AET3Gv20260000.24"/>
    <property type="gene ID" value="AET3Gv20260000"/>
</dbReference>
<name>A0A453E8T8_AEGTS</name>
<evidence type="ECO:0000256" key="1">
    <source>
        <dbReference type="SAM" id="MobiDB-lite"/>
    </source>
</evidence>
<dbReference type="Proteomes" id="UP000015105">
    <property type="component" value="Chromosome 3D"/>
</dbReference>
<dbReference type="EnsemblPlants" id="AET3Gv20260000.26">
    <property type="protein sequence ID" value="AET3Gv20260000.26"/>
    <property type="gene ID" value="AET3Gv20260000"/>
</dbReference>
<proteinExistence type="predicted"/>
<feature type="region of interest" description="Disordered" evidence="1">
    <location>
        <begin position="13"/>
        <end position="108"/>
    </location>
</feature>
<reference evidence="2" key="3">
    <citation type="journal article" date="2017" name="Nature">
        <title>Genome sequence of the progenitor of the wheat D genome Aegilops tauschii.</title>
        <authorList>
            <person name="Luo M.C."/>
            <person name="Gu Y.Q."/>
            <person name="Puiu D."/>
            <person name="Wang H."/>
            <person name="Twardziok S.O."/>
            <person name="Deal K.R."/>
            <person name="Huo N."/>
            <person name="Zhu T."/>
            <person name="Wang L."/>
            <person name="Wang Y."/>
            <person name="McGuire P.E."/>
            <person name="Liu S."/>
            <person name="Long H."/>
            <person name="Ramasamy R.K."/>
            <person name="Rodriguez J.C."/>
            <person name="Van S.L."/>
            <person name="Yuan L."/>
            <person name="Wang Z."/>
            <person name="Xia Z."/>
            <person name="Xiao L."/>
            <person name="Anderson O.D."/>
            <person name="Ouyang S."/>
            <person name="Liang Y."/>
            <person name="Zimin A.V."/>
            <person name="Pertea G."/>
            <person name="Qi P."/>
            <person name="Bennetzen J.L."/>
            <person name="Dai X."/>
            <person name="Dawson M.W."/>
            <person name="Muller H.G."/>
            <person name="Kugler K."/>
            <person name="Rivarola-Duarte L."/>
            <person name="Spannagl M."/>
            <person name="Mayer K.F.X."/>
            <person name="Lu F.H."/>
            <person name="Bevan M.W."/>
            <person name="Leroy P."/>
            <person name="Li P."/>
            <person name="You F.M."/>
            <person name="Sun Q."/>
            <person name="Liu Z."/>
            <person name="Lyons E."/>
            <person name="Wicker T."/>
            <person name="Salzberg S.L."/>
            <person name="Devos K.M."/>
            <person name="Dvorak J."/>
        </authorList>
    </citation>
    <scope>NUCLEOTIDE SEQUENCE [LARGE SCALE GENOMIC DNA]</scope>
    <source>
        <strain evidence="2">cv. AL8/78</strain>
    </source>
</reference>
<protein>
    <submittedName>
        <fullName evidence="2">Uncharacterized protein</fullName>
    </submittedName>
</protein>
<accession>A0A453E8T8</accession>
<dbReference type="Gramene" id="AET3Gv20260000.24">
    <property type="protein sequence ID" value="AET3Gv20260000.24"/>
    <property type="gene ID" value="AET3Gv20260000"/>
</dbReference>
<reference evidence="2" key="5">
    <citation type="journal article" date="2021" name="G3 (Bethesda)">
        <title>Aegilops tauschii genome assembly Aet v5.0 features greater sequence contiguity and improved annotation.</title>
        <authorList>
            <person name="Wang L."/>
            <person name="Zhu T."/>
            <person name="Rodriguez J.C."/>
            <person name="Deal K.R."/>
            <person name="Dubcovsky J."/>
            <person name="McGuire P.E."/>
            <person name="Lux T."/>
            <person name="Spannagl M."/>
            <person name="Mayer K.F.X."/>
            <person name="Baldrich P."/>
            <person name="Meyers B.C."/>
            <person name="Huo N."/>
            <person name="Gu Y.Q."/>
            <person name="Zhou H."/>
            <person name="Devos K.M."/>
            <person name="Bennetzen J.L."/>
            <person name="Unver T."/>
            <person name="Budak H."/>
            <person name="Gulick P.J."/>
            <person name="Galiba G."/>
            <person name="Kalapos B."/>
            <person name="Nelson D.R."/>
            <person name="Li P."/>
            <person name="You F.M."/>
            <person name="Luo M.C."/>
            <person name="Dvorak J."/>
        </authorList>
    </citation>
    <scope>NUCLEOTIDE SEQUENCE [LARGE SCALE GENOMIC DNA]</scope>
    <source>
        <strain evidence="2">cv. AL8/78</strain>
    </source>
</reference>
<evidence type="ECO:0000313" key="2">
    <source>
        <dbReference type="EnsemblPlants" id="AET3Gv20260000.24"/>
    </source>
</evidence>
<reference evidence="3" key="2">
    <citation type="journal article" date="2017" name="Nat. Plants">
        <title>The Aegilops tauschii genome reveals multiple impacts of transposons.</title>
        <authorList>
            <person name="Zhao G."/>
            <person name="Zou C."/>
            <person name="Li K."/>
            <person name="Wang K."/>
            <person name="Li T."/>
            <person name="Gao L."/>
            <person name="Zhang X."/>
            <person name="Wang H."/>
            <person name="Yang Z."/>
            <person name="Liu X."/>
            <person name="Jiang W."/>
            <person name="Mao L."/>
            <person name="Kong X."/>
            <person name="Jiao Y."/>
            <person name="Jia J."/>
        </authorList>
    </citation>
    <scope>NUCLEOTIDE SEQUENCE [LARGE SCALE GENOMIC DNA]</scope>
    <source>
        <strain evidence="3">cv. AL8/78</strain>
    </source>
</reference>
<organism evidence="2 3">
    <name type="scientific">Aegilops tauschii subsp. strangulata</name>
    <name type="common">Goatgrass</name>
    <dbReference type="NCBI Taxonomy" id="200361"/>
    <lineage>
        <taxon>Eukaryota</taxon>
        <taxon>Viridiplantae</taxon>
        <taxon>Streptophyta</taxon>
        <taxon>Embryophyta</taxon>
        <taxon>Tracheophyta</taxon>
        <taxon>Spermatophyta</taxon>
        <taxon>Magnoliopsida</taxon>
        <taxon>Liliopsida</taxon>
        <taxon>Poales</taxon>
        <taxon>Poaceae</taxon>
        <taxon>BOP clade</taxon>
        <taxon>Pooideae</taxon>
        <taxon>Triticodae</taxon>
        <taxon>Triticeae</taxon>
        <taxon>Triticinae</taxon>
        <taxon>Aegilops</taxon>
    </lineage>
</organism>
<reference evidence="2" key="4">
    <citation type="submission" date="2019-03" db="UniProtKB">
        <authorList>
            <consortium name="EnsemblPlants"/>
        </authorList>
    </citation>
    <scope>IDENTIFICATION</scope>
</reference>
<evidence type="ECO:0000313" key="3">
    <source>
        <dbReference type="Proteomes" id="UP000015105"/>
    </source>
</evidence>